<evidence type="ECO:0000256" key="1">
    <source>
        <dbReference type="SAM" id="MobiDB-lite"/>
    </source>
</evidence>
<dbReference type="OrthoDB" id="2757214at2759"/>
<evidence type="ECO:0000313" key="2">
    <source>
        <dbReference type="EMBL" id="KZS96531.1"/>
    </source>
</evidence>
<feature type="region of interest" description="Disordered" evidence="1">
    <location>
        <begin position="1"/>
        <end position="30"/>
    </location>
</feature>
<feature type="region of interest" description="Disordered" evidence="1">
    <location>
        <begin position="370"/>
        <end position="454"/>
    </location>
</feature>
<organism evidence="2 3">
    <name type="scientific">Sistotremastrum niveocremeum HHB9708</name>
    <dbReference type="NCBI Taxonomy" id="1314777"/>
    <lineage>
        <taxon>Eukaryota</taxon>
        <taxon>Fungi</taxon>
        <taxon>Dikarya</taxon>
        <taxon>Basidiomycota</taxon>
        <taxon>Agaricomycotina</taxon>
        <taxon>Agaricomycetes</taxon>
        <taxon>Sistotremastrales</taxon>
        <taxon>Sistotremastraceae</taxon>
        <taxon>Sertulicium</taxon>
        <taxon>Sertulicium niveocremeum</taxon>
    </lineage>
</organism>
<feature type="compositionally biased region" description="Polar residues" evidence="1">
    <location>
        <begin position="1"/>
        <end position="25"/>
    </location>
</feature>
<reference evidence="2 3" key="1">
    <citation type="journal article" date="2016" name="Mol. Biol. Evol.">
        <title>Comparative Genomics of Early-Diverging Mushroom-Forming Fungi Provides Insights into the Origins of Lignocellulose Decay Capabilities.</title>
        <authorList>
            <person name="Nagy L.G."/>
            <person name="Riley R."/>
            <person name="Tritt A."/>
            <person name="Adam C."/>
            <person name="Daum C."/>
            <person name="Floudas D."/>
            <person name="Sun H."/>
            <person name="Yadav J.S."/>
            <person name="Pangilinan J."/>
            <person name="Larsson K.H."/>
            <person name="Matsuura K."/>
            <person name="Barry K."/>
            <person name="Labutti K."/>
            <person name="Kuo R."/>
            <person name="Ohm R.A."/>
            <person name="Bhattacharya S.S."/>
            <person name="Shirouzu T."/>
            <person name="Yoshinaga Y."/>
            <person name="Martin F.M."/>
            <person name="Grigoriev I.V."/>
            <person name="Hibbett D.S."/>
        </authorList>
    </citation>
    <scope>NUCLEOTIDE SEQUENCE [LARGE SCALE GENOMIC DNA]</scope>
    <source>
        <strain evidence="2 3">HHB9708</strain>
    </source>
</reference>
<dbReference type="AlphaFoldDB" id="A0A164Y2Z5"/>
<feature type="compositionally biased region" description="Low complexity" evidence="1">
    <location>
        <begin position="429"/>
        <end position="443"/>
    </location>
</feature>
<feature type="compositionally biased region" description="Pro residues" evidence="1">
    <location>
        <begin position="444"/>
        <end position="454"/>
    </location>
</feature>
<protein>
    <submittedName>
        <fullName evidence="2">Uncharacterized protein</fullName>
    </submittedName>
</protein>
<accession>A0A164Y2Z5</accession>
<sequence length="454" mass="48837">MTTALASSSCDSTLHNSPITSSQSRVPIESYPPEDFKVRAQERPSPSVPIFFGLHLTMKTSWVLIGGLGWLSGMAFSQTPIGDTVCKGVAMDWYTLTVKETSCRTYERLRQTCNSSYTVGEQTVHGSTSQGAPDACTDQNSACCCNYIAFALSMLCLNCQQDVGSLLVGGTGGAGEDTGFIAGAGSFHLYLTNFGQSPQCAPQLNTSFPQNVQQQVCLEGLNIDDNLYSASNFSPDGSWISTNVMHNMQQSMASPNYTFNKCTDLNIKATTTASSLSTNTDIPPSQISAALSSLPSPPALPTGVIVGISVAATLVQRHMNLCEIEQPNTVTNRIAGIIHQFELPPRSNGNEGTDTCNHCYERVDESIVVPSASLDPPPTFVSRPQDPEPAPDPPEQNTRTRRQRFKRRQGPVNVREPPDDADNYRNQDGAPLLGRLGSSASGGLPPPYQHPPRS</sequence>
<dbReference type="Proteomes" id="UP000076722">
    <property type="component" value="Unassembled WGS sequence"/>
</dbReference>
<dbReference type="STRING" id="1314777.A0A164Y2Z5"/>
<dbReference type="EMBL" id="KV419399">
    <property type="protein sequence ID" value="KZS96531.1"/>
    <property type="molecule type" value="Genomic_DNA"/>
</dbReference>
<evidence type="ECO:0000313" key="3">
    <source>
        <dbReference type="Proteomes" id="UP000076722"/>
    </source>
</evidence>
<feature type="compositionally biased region" description="Basic and acidic residues" evidence="1">
    <location>
        <begin position="416"/>
        <end position="425"/>
    </location>
</feature>
<feature type="compositionally biased region" description="Basic residues" evidence="1">
    <location>
        <begin position="399"/>
        <end position="409"/>
    </location>
</feature>
<name>A0A164Y2Z5_9AGAM</name>
<gene>
    <name evidence="2" type="ORF">SISNIDRAFT_483087</name>
</gene>
<proteinExistence type="predicted"/>
<keyword evidence="3" id="KW-1185">Reference proteome</keyword>